<evidence type="ECO:0000313" key="1">
    <source>
        <dbReference type="EMBL" id="WVX80678.1"/>
    </source>
</evidence>
<gene>
    <name evidence="1" type="ORF">R4Z09_26115</name>
</gene>
<keyword evidence="2" id="KW-1185">Reference proteome</keyword>
<name>A0ABZ2CCB0_9BACI</name>
<accession>A0ABZ2CCB0</accession>
<dbReference type="Proteomes" id="UP001357223">
    <property type="component" value="Chromosome"/>
</dbReference>
<reference evidence="1 2" key="1">
    <citation type="submission" date="2023-10" db="EMBL/GenBank/DDBJ databases">
        <title>Niallia locisalis sp.nov. isolated from a salt pond sample.</title>
        <authorList>
            <person name="Li X.-J."/>
            <person name="Dong L."/>
        </authorList>
    </citation>
    <scope>NUCLEOTIDE SEQUENCE [LARGE SCALE GENOMIC DNA]</scope>
    <source>
        <strain evidence="1 2">DSM 29761</strain>
    </source>
</reference>
<sequence>MPLKNKGVVCINHPNSLMLRNDGFNAITKLEKEDTGGIQFLPESGIPAVVYFCEKCGYLEIYAAAKTPFWDAK</sequence>
<dbReference type="RefSeq" id="WP_338449609.1">
    <property type="nucleotide sequence ID" value="NZ_CP137640.1"/>
</dbReference>
<protein>
    <submittedName>
        <fullName evidence="1">Uncharacterized protein</fullName>
    </submittedName>
</protein>
<dbReference type="EMBL" id="CP137640">
    <property type="protein sequence ID" value="WVX80678.1"/>
    <property type="molecule type" value="Genomic_DNA"/>
</dbReference>
<evidence type="ECO:0000313" key="2">
    <source>
        <dbReference type="Proteomes" id="UP001357223"/>
    </source>
</evidence>
<organism evidence="1 2">
    <name type="scientific">Niallia oryzisoli</name>
    <dbReference type="NCBI Taxonomy" id="1737571"/>
    <lineage>
        <taxon>Bacteria</taxon>
        <taxon>Bacillati</taxon>
        <taxon>Bacillota</taxon>
        <taxon>Bacilli</taxon>
        <taxon>Bacillales</taxon>
        <taxon>Bacillaceae</taxon>
        <taxon>Niallia</taxon>
    </lineage>
</organism>
<proteinExistence type="predicted"/>